<dbReference type="PANTHER" id="PTHR14136:SF17">
    <property type="entry name" value="BTB_POZ DOMAIN-CONTAINING PROTEIN KCTD9"/>
    <property type="match status" value="1"/>
</dbReference>
<dbReference type="Pfam" id="PF00805">
    <property type="entry name" value="Pentapeptide"/>
    <property type="match status" value="1"/>
</dbReference>
<dbReference type="Gene3D" id="2.160.20.80">
    <property type="entry name" value="E3 ubiquitin-protein ligase SopA"/>
    <property type="match status" value="1"/>
</dbReference>
<dbReference type="Pfam" id="PF19062">
    <property type="entry name" value="DUF5758"/>
    <property type="match status" value="1"/>
</dbReference>
<proteinExistence type="predicted"/>
<evidence type="ECO:0000313" key="2">
    <source>
        <dbReference type="Proteomes" id="UP000664699"/>
    </source>
</evidence>
<gene>
    <name evidence="1" type="ORF">JZX89_28135</name>
</gene>
<dbReference type="Proteomes" id="UP000664699">
    <property type="component" value="Unassembled WGS sequence"/>
</dbReference>
<dbReference type="RefSeq" id="WP_207136093.1">
    <property type="nucleotide sequence ID" value="NZ_JAFLNA010000023.1"/>
</dbReference>
<name>A0ABS3ERG8_9HYPH</name>
<dbReference type="SUPFAM" id="SSF141571">
    <property type="entry name" value="Pentapeptide repeat-like"/>
    <property type="match status" value="1"/>
</dbReference>
<dbReference type="PANTHER" id="PTHR14136">
    <property type="entry name" value="BTB_POZ DOMAIN-CONTAINING PROTEIN KCTD9"/>
    <property type="match status" value="1"/>
</dbReference>
<keyword evidence="2" id="KW-1185">Reference proteome</keyword>
<protein>
    <submittedName>
        <fullName evidence="1">Pentapeptide repeat-containing protein</fullName>
    </submittedName>
</protein>
<organism evidence="1 2">
    <name type="scientific">Agrobacterium burrii</name>
    <dbReference type="NCBI Taxonomy" id="2815339"/>
    <lineage>
        <taxon>Bacteria</taxon>
        <taxon>Pseudomonadati</taxon>
        <taxon>Pseudomonadota</taxon>
        <taxon>Alphaproteobacteria</taxon>
        <taxon>Hyphomicrobiales</taxon>
        <taxon>Rhizobiaceae</taxon>
        <taxon>Rhizobium/Agrobacterium group</taxon>
        <taxon>Agrobacterium</taxon>
        <taxon>Agrobacterium tumefaciens complex</taxon>
    </lineage>
</organism>
<dbReference type="EMBL" id="JAFLNA010000023">
    <property type="protein sequence ID" value="MBO0134618.1"/>
    <property type="molecule type" value="Genomic_DNA"/>
</dbReference>
<reference evidence="1 2" key="1">
    <citation type="submission" date="2021-03" db="EMBL/GenBank/DDBJ databases">
        <title>Whole genome sequence of Agrobacterium sp. strain Rnr.</title>
        <authorList>
            <person name="Mafakheri H."/>
            <person name="Taghavi S.M."/>
            <person name="Nemanja K."/>
            <person name="Osdaghi E."/>
        </authorList>
    </citation>
    <scope>NUCLEOTIDE SEQUENCE [LARGE SCALE GENOMIC DNA]</scope>
    <source>
        <strain evidence="1 2">Rnr</strain>
    </source>
</reference>
<sequence>RSANLYGADLRSANLYGADLRSANLRSANLYGADLRSANLRIANLKDAKHADLVIAQTRILPAGSLIGWKKCKDNVIVKLRIPEEARRSHAFGRKCRAEFADVIEIIGAEQAVSSHDGITVYRAGERVNPDSFDENWQEECASGIHFFITKEEAENY</sequence>
<comment type="caution">
    <text evidence="1">The sequence shown here is derived from an EMBL/GenBank/DDBJ whole genome shotgun (WGS) entry which is preliminary data.</text>
</comment>
<dbReference type="InterPro" id="IPR051082">
    <property type="entry name" value="Pentapeptide-BTB/POZ_domain"/>
</dbReference>
<evidence type="ECO:0000313" key="1">
    <source>
        <dbReference type="EMBL" id="MBO0134618.1"/>
    </source>
</evidence>
<feature type="non-terminal residue" evidence="1">
    <location>
        <position position="1"/>
    </location>
</feature>
<dbReference type="InterPro" id="IPR001646">
    <property type="entry name" value="5peptide_repeat"/>
</dbReference>
<dbReference type="InterPro" id="IPR043919">
    <property type="entry name" value="DUF5758"/>
</dbReference>
<accession>A0ABS3ERG8</accession>